<organism evidence="1 2">
    <name type="scientific">Chaetomium tenue</name>
    <dbReference type="NCBI Taxonomy" id="1854479"/>
    <lineage>
        <taxon>Eukaryota</taxon>
        <taxon>Fungi</taxon>
        <taxon>Dikarya</taxon>
        <taxon>Ascomycota</taxon>
        <taxon>Pezizomycotina</taxon>
        <taxon>Sordariomycetes</taxon>
        <taxon>Sordariomycetidae</taxon>
        <taxon>Sordariales</taxon>
        <taxon>Chaetomiaceae</taxon>
        <taxon>Chaetomium</taxon>
    </lineage>
</organism>
<keyword evidence="2" id="KW-1185">Reference proteome</keyword>
<evidence type="ECO:0000313" key="2">
    <source>
        <dbReference type="Proteomes" id="UP000724584"/>
    </source>
</evidence>
<comment type="caution">
    <text evidence="1">The sequence shown here is derived from an EMBL/GenBank/DDBJ whole genome shotgun (WGS) entry which is preliminary data.</text>
</comment>
<protein>
    <submittedName>
        <fullName evidence="1">Uncharacterized protein</fullName>
    </submittedName>
</protein>
<gene>
    <name evidence="1" type="ORF">F5144DRAFT_551986</name>
</gene>
<accession>A0ACB7NZC6</accession>
<dbReference type="EMBL" id="JAGIZQ010000007">
    <property type="protein sequence ID" value="KAH6617550.1"/>
    <property type="molecule type" value="Genomic_DNA"/>
</dbReference>
<proteinExistence type="predicted"/>
<dbReference type="Proteomes" id="UP000724584">
    <property type="component" value="Unassembled WGS sequence"/>
</dbReference>
<sequence>MANPVGEENWVEFVDHQLREATDFESRVRVIEAFRRATTAEPGSIKVWTAYCEYFWSLYSDCQPGSDAGWPPDEQQLGRETFTIDNALNLWQEGYQAVQYRLADSHELWNRWVSFEMEMLRRTVTANGVRRITHLFKDRLTVPHATWDATSQMFSSFLSEYNRQAYEIEMEQVTRNAKTAKRLYELRDPWETKLARAARAQDKDALRAIMSEYTEWEIRLIKSKKDAKDIVVNFQICLGLFTRALTGVLASDEDTWLNFSVLISTTHTDLKAGRCYLPPNLVPNMLDVLQRAVHHVPWSGPVWARYILTAEEASLSFTDIERIKHAATDSAQLDRDGMTGVLDMYSAWCGYLKRSAMNPNANEEAIDVAEVGLPSALEDVKHWGQRKYGEKYQGDPDYRLEKILIQFLTEKKDDIESARAVWEQLSHIALHANGYDFWLNWYMWEMMVFFTARTKTTRSPTPVPAHGLRVPTFATRVFTRALKVHTVDWPERLMEVYLKHCNDYERAETLRDAQDTIYKTRKGVAKRREREAAQAAHAAAQAAQQAAQAEQRTDQPMADVTDLNSSPSSKRKREATPGEDESGNKRARSEVHSEELKRDRENTSVWVTKLPKDATQTKLKQFFRGYGHVNNIDLQKRDDSAIALVELGTPDDARSALLRDGKYFADHAVQITPATDCTLFVTNYPPEADEQYLRDLFKNCGEIYSVRFPSLKFNTKRRFCYVTFRERAAAAAATKLDGKSLEAGRYRLLAKFSDPAARQIRHGAQAEERELHIVNLPRSATEDDVRGIFAKAGRVMSVRVPRNMAGNSHGTAFVVMETKAEAQEAIKTLDKLIFGNHPIKVELSRPAANKTTATSRADGTASPSPGPSHPGSEAGPGTGAGTGPTPAEIAARTIAVLNVPDTMNDARLRAVLAPALTSAAASGPQDAMTKMVLHPTHGGALLEFASAAAAGKAALAVDGLEIDVPGGGGGDGGSSSRKLRTGTVAELFKGRGERRVDRVDLPARGGSGGGSGSGAGNENAAKKNANAKANAAELMPPPPVVVRRPAAGGARTGPKRVLGFVGGVVPKKTEGAGMSNGETKGEGQAHIGGKSNEDFKKMFLGAGSNNSNNNSDNSNHNSNSAPGADADKAIAKVEENGNMAE</sequence>
<name>A0ACB7NZC6_9PEZI</name>
<evidence type="ECO:0000313" key="1">
    <source>
        <dbReference type="EMBL" id="KAH6617550.1"/>
    </source>
</evidence>
<reference evidence="1 2" key="1">
    <citation type="journal article" date="2021" name="Nat. Commun.">
        <title>Genetic determinants of endophytism in the Arabidopsis root mycobiome.</title>
        <authorList>
            <person name="Mesny F."/>
            <person name="Miyauchi S."/>
            <person name="Thiergart T."/>
            <person name="Pickel B."/>
            <person name="Atanasova L."/>
            <person name="Karlsson M."/>
            <person name="Huettel B."/>
            <person name="Barry K.W."/>
            <person name="Haridas S."/>
            <person name="Chen C."/>
            <person name="Bauer D."/>
            <person name="Andreopoulos W."/>
            <person name="Pangilinan J."/>
            <person name="LaButti K."/>
            <person name="Riley R."/>
            <person name="Lipzen A."/>
            <person name="Clum A."/>
            <person name="Drula E."/>
            <person name="Henrissat B."/>
            <person name="Kohler A."/>
            <person name="Grigoriev I.V."/>
            <person name="Martin F.M."/>
            <person name="Hacquard S."/>
        </authorList>
    </citation>
    <scope>NUCLEOTIDE SEQUENCE [LARGE SCALE GENOMIC DNA]</scope>
    <source>
        <strain evidence="1 2">MPI-SDFR-AT-0079</strain>
    </source>
</reference>